<protein>
    <recommendedName>
        <fullName evidence="2">IRF tryptophan pentad repeat domain-containing protein</fullName>
    </recommendedName>
</protein>
<feature type="compositionally biased region" description="Basic residues" evidence="1">
    <location>
        <begin position="169"/>
        <end position="183"/>
    </location>
</feature>
<evidence type="ECO:0000313" key="3">
    <source>
        <dbReference type="EMBL" id="GBM33168.1"/>
    </source>
</evidence>
<feature type="compositionally biased region" description="Basic residues" evidence="1">
    <location>
        <begin position="126"/>
        <end position="137"/>
    </location>
</feature>
<dbReference type="PROSITE" id="PS51507">
    <property type="entry name" value="IRF_2"/>
    <property type="match status" value="1"/>
</dbReference>
<dbReference type="OrthoDB" id="6435786at2759"/>
<feature type="domain" description="IRF tryptophan pentad repeat" evidence="2">
    <location>
        <begin position="3"/>
        <end position="109"/>
    </location>
</feature>
<sequence>MVKILIIQWIINNCDKKTFIGMRWHDRDKGIFWLYWKHQSSRSCKENTAESTALYEYYRAWARHKNNNRRRQPRDLKAAFRNALEKKPELERLTHMETTKDRIYWRIKNFPNGQNESCAPTQPPVKKPKVSSNRGRKPSNNLFQNSGEFPVNFGASTSTAGEDVTPERKRPRKPPIKRSRKICGKTQKSSTNEGVVSVPYEIVDGFSKSHEVANNQTPLPSFGIFKGNDHDNGSWDDSLKNTDSNFSSQSPHFLETSYEKQNAEEVWTPQFFPHTPPQLSSDLMEVSSTEMMDLLIPNQRITYSFQPTPPQETTDILLDNLTDADLLTLLDNGGEPTILKYSFPFQPEEVTTSPSHLTNTHLATSLHCSPSDFASLMKTSNVQSNNCVLDSTTTPLNAFLFDQKQCSYDQVVPPYSEAFQTSKQLADASEILLYSPPPVANHGQIFEEMCHQQADTGFHSSELFKYNNQTSHDDSRISDLEDFLDCANKLLDDFGSQCDEQCHQMC</sequence>
<keyword evidence="4" id="KW-1185">Reference proteome</keyword>
<dbReference type="Gene3D" id="1.10.10.10">
    <property type="entry name" value="Winged helix-like DNA-binding domain superfamily/Winged helix DNA-binding domain"/>
    <property type="match status" value="1"/>
</dbReference>
<dbReference type="AlphaFoldDB" id="A0A4Y2EY79"/>
<feature type="compositionally biased region" description="Polar residues" evidence="1">
    <location>
        <begin position="138"/>
        <end position="147"/>
    </location>
</feature>
<organism evidence="3 4">
    <name type="scientific">Araneus ventricosus</name>
    <name type="common">Orbweaver spider</name>
    <name type="synonym">Epeira ventricosa</name>
    <dbReference type="NCBI Taxonomy" id="182803"/>
    <lineage>
        <taxon>Eukaryota</taxon>
        <taxon>Metazoa</taxon>
        <taxon>Ecdysozoa</taxon>
        <taxon>Arthropoda</taxon>
        <taxon>Chelicerata</taxon>
        <taxon>Arachnida</taxon>
        <taxon>Araneae</taxon>
        <taxon>Araneomorphae</taxon>
        <taxon>Entelegynae</taxon>
        <taxon>Araneoidea</taxon>
        <taxon>Araneidae</taxon>
        <taxon>Araneus</taxon>
    </lineage>
</organism>
<dbReference type="Pfam" id="PF00605">
    <property type="entry name" value="IRF"/>
    <property type="match status" value="1"/>
</dbReference>
<comment type="caution">
    <text evidence="3">The sequence shown here is derived from an EMBL/GenBank/DDBJ whole genome shotgun (WGS) entry which is preliminary data.</text>
</comment>
<feature type="region of interest" description="Disordered" evidence="1">
    <location>
        <begin position="113"/>
        <end position="190"/>
    </location>
</feature>
<proteinExistence type="predicted"/>
<dbReference type="InterPro" id="IPR036390">
    <property type="entry name" value="WH_DNA-bd_sf"/>
</dbReference>
<evidence type="ECO:0000259" key="2">
    <source>
        <dbReference type="PROSITE" id="PS51507"/>
    </source>
</evidence>
<evidence type="ECO:0000256" key="1">
    <source>
        <dbReference type="SAM" id="MobiDB-lite"/>
    </source>
</evidence>
<dbReference type="EMBL" id="BGPR01000726">
    <property type="protein sequence ID" value="GBM33168.1"/>
    <property type="molecule type" value="Genomic_DNA"/>
</dbReference>
<gene>
    <name evidence="3" type="ORF">AVEN_83678_1</name>
</gene>
<dbReference type="GO" id="GO:0000976">
    <property type="term" value="F:transcription cis-regulatory region binding"/>
    <property type="evidence" value="ECO:0007669"/>
    <property type="project" value="InterPro"/>
</dbReference>
<accession>A0A4Y2EY79</accession>
<reference evidence="3 4" key="1">
    <citation type="journal article" date="2019" name="Sci. Rep.">
        <title>Orb-weaving spider Araneus ventricosus genome elucidates the spidroin gene catalogue.</title>
        <authorList>
            <person name="Kono N."/>
            <person name="Nakamura H."/>
            <person name="Ohtoshi R."/>
            <person name="Moran D.A.P."/>
            <person name="Shinohara A."/>
            <person name="Yoshida Y."/>
            <person name="Fujiwara M."/>
            <person name="Mori M."/>
            <person name="Tomita M."/>
            <person name="Arakawa K."/>
        </authorList>
    </citation>
    <scope>NUCLEOTIDE SEQUENCE [LARGE SCALE GENOMIC DNA]</scope>
</reference>
<dbReference type="Proteomes" id="UP000499080">
    <property type="component" value="Unassembled WGS sequence"/>
</dbReference>
<evidence type="ECO:0000313" key="4">
    <source>
        <dbReference type="Proteomes" id="UP000499080"/>
    </source>
</evidence>
<dbReference type="InterPro" id="IPR001346">
    <property type="entry name" value="Interferon_reg_fact_DNA-bd_dom"/>
</dbReference>
<dbReference type="SUPFAM" id="SSF46785">
    <property type="entry name" value="Winged helix' DNA-binding domain"/>
    <property type="match status" value="1"/>
</dbReference>
<dbReference type="InterPro" id="IPR036388">
    <property type="entry name" value="WH-like_DNA-bd_sf"/>
</dbReference>
<name>A0A4Y2EY79_ARAVE</name>